<evidence type="ECO:0000313" key="11">
    <source>
        <dbReference type="Proteomes" id="UP000245119"/>
    </source>
</evidence>
<feature type="transmembrane region" description="Helical" evidence="9">
    <location>
        <begin position="288"/>
        <end position="309"/>
    </location>
</feature>
<dbReference type="PANTHER" id="PTHR13121">
    <property type="entry name" value="GPI TRANSAMIDASE COMPONENT PIG-U"/>
    <property type="match status" value="1"/>
</dbReference>
<name>A0A2T7P4F5_POMCA</name>
<feature type="transmembrane region" description="Helical" evidence="9">
    <location>
        <begin position="6"/>
        <end position="23"/>
    </location>
</feature>
<dbReference type="STRING" id="400727.A0A2T7P4F5"/>
<gene>
    <name evidence="10" type="ORF">C0Q70_10875</name>
</gene>
<dbReference type="GO" id="GO:0016255">
    <property type="term" value="P:attachment of GPI anchor to protein"/>
    <property type="evidence" value="ECO:0007669"/>
    <property type="project" value="InterPro"/>
</dbReference>
<comment type="similarity">
    <text evidence="3">Belongs to the PIGU family.</text>
</comment>
<evidence type="ECO:0000256" key="9">
    <source>
        <dbReference type="SAM" id="Phobius"/>
    </source>
</evidence>
<comment type="subcellular location">
    <subcellularLocation>
        <location evidence="1">Endoplasmic reticulum membrane</location>
        <topology evidence="1">Multi-pass membrane protein</topology>
    </subcellularLocation>
</comment>
<feature type="transmembrane region" description="Helical" evidence="9">
    <location>
        <begin position="359"/>
        <end position="383"/>
    </location>
</feature>
<dbReference type="OMA" id="ALWHLWI"/>
<keyword evidence="11" id="KW-1185">Reference proteome</keyword>
<keyword evidence="4" id="KW-0337">GPI-anchor biosynthesis</keyword>
<keyword evidence="8 9" id="KW-0472">Membrane</keyword>
<keyword evidence="6" id="KW-0256">Endoplasmic reticulum</keyword>
<evidence type="ECO:0000313" key="10">
    <source>
        <dbReference type="EMBL" id="PVD28288.1"/>
    </source>
</evidence>
<dbReference type="GO" id="GO:0006506">
    <property type="term" value="P:GPI anchor biosynthetic process"/>
    <property type="evidence" value="ECO:0007669"/>
    <property type="project" value="UniProtKB-UniPathway"/>
</dbReference>
<dbReference type="GO" id="GO:0042765">
    <property type="term" value="C:GPI-anchor transamidase complex"/>
    <property type="evidence" value="ECO:0007669"/>
    <property type="project" value="InterPro"/>
</dbReference>
<keyword evidence="7 9" id="KW-1133">Transmembrane helix</keyword>
<evidence type="ECO:0000256" key="5">
    <source>
        <dbReference type="ARBA" id="ARBA00022692"/>
    </source>
</evidence>
<evidence type="ECO:0000256" key="4">
    <source>
        <dbReference type="ARBA" id="ARBA00022502"/>
    </source>
</evidence>
<evidence type="ECO:0000256" key="2">
    <source>
        <dbReference type="ARBA" id="ARBA00004687"/>
    </source>
</evidence>
<accession>A0A2T7P4F5</accession>
<feature type="transmembrane region" description="Helical" evidence="9">
    <location>
        <begin position="321"/>
        <end position="347"/>
    </location>
</feature>
<dbReference type="OrthoDB" id="549017at2759"/>
<proteinExistence type="inferred from homology"/>
<reference evidence="10 11" key="1">
    <citation type="submission" date="2018-04" db="EMBL/GenBank/DDBJ databases">
        <title>The genome of golden apple snail Pomacea canaliculata provides insight into stress tolerance and invasive adaptation.</title>
        <authorList>
            <person name="Liu C."/>
            <person name="Liu B."/>
            <person name="Ren Y."/>
            <person name="Zhang Y."/>
            <person name="Wang H."/>
            <person name="Li S."/>
            <person name="Jiang F."/>
            <person name="Yin L."/>
            <person name="Zhang G."/>
            <person name="Qian W."/>
            <person name="Fan W."/>
        </authorList>
    </citation>
    <scope>NUCLEOTIDE SEQUENCE [LARGE SCALE GENOMIC DNA]</scope>
    <source>
        <strain evidence="10">SZHN2017</strain>
        <tissue evidence="10">Muscle</tissue>
    </source>
</reference>
<dbReference type="EMBL" id="PZQS01000006">
    <property type="protein sequence ID" value="PVD28288.1"/>
    <property type="molecule type" value="Genomic_DNA"/>
</dbReference>
<feature type="transmembrane region" description="Helical" evidence="9">
    <location>
        <begin position="195"/>
        <end position="211"/>
    </location>
</feature>
<sequence length="438" mass="50200">MAAPLVYVTGFVGTLLRVLLFATDFPAWIRSRRELVTPITSWDRVQEGIALQKQRISPYAGDLFHETPLLLRLVRSADCIPGGSMTLFVFVDIVAGIILYKITQEFTRYELQRQAKEMANYSPQSKELLHTRKTLSSISIAVTLIHFLGPYSLCACLAQTTTVFSNLAVLFCWLFTLQGNVELCCFALAVATYQSLYPVIFLVPIAMHFFQQIEPKSPHFVSKAAFRSYTRVLLVFTVWLASLLGASFVLEGSWEFLRATYGFVLTVPDLSPNVGIFWYFFTEMFEHFRTFFICVFQINVFIFAVPLAIKLQEHPLLQLYIIMFEVCIFKSYPSYADTALALILLPLWQHIFRYMRNTLVVSTLYVVVGILAPILWHLWIYAASANANFYFAITLVFCSAQVFLIADVLYAFLRYEFDLLHGTDHRLPSKEKTRVVLE</sequence>
<dbReference type="Proteomes" id="UP000245119">
    <property type="component" value="Linkage Group LG6"/>
</dbReference>
<protein>
    <recommendedName>
        <fullName evidence="12">Phosphatidylinositol glycan anchor biosynthesis class U protein</fullName>
    </recommendedName>
</protein>
<evidence type="ECO:0000256" key="8">
    <source>
        <dbReference type="ARBA" id="ARBA00023136"/>
    </source>
</evidence>
<evidence type="ECO:0008006" key="12">
    <source>
        <dbReference type="Google" id="ProtNLM"/>
    </source>
</evidence>
<feature type="transmembrane region" description="Helical" evidence="9">
    <location>
        <begin position="262"/>
        <end position="281"/>
    </location>
</feature>
<dbReference type="UniPathway" id="UPA00196"/>
<dbReference type="InterPro" id="IPR009600">
    <property type="entry name" value="PIG-U"/>
</dbReference>
<evidence type="ECO:0000256" key="3">
    <source>
        <dbReference type="ARBA" id="ARBA00010026"/>
    </source>
</evidence>
<organism evidence="10 11">
    <name type="scientific">Pomacea canaliculata</name>
    <name type="common">Golden apple snail</name>
    <dbReference type="NCBI Taxonomy" id="400727"/>
    <lineage>
        <taxon>Eukaryota</taxon>
        <taxon>Metazoa</taxon>
        <taxon>Spiralia</taxon>
        <taxon>Lophotrochozoa</taxon>
        <taxon>Mollusca</taxon>
        <taxon>Gastropoda</taxon>
        <taxon>Caenogastropoda</taxon>
        <taxon>Architaenioglossa</taxon>
        <taxon>Ampullarioidea</taxon>
        <taxon>Ampullariidae</taxon>
        <taxon>Pomacea</taxon>
    </lineage>
</organism>
<evidence type="ECO:0000256" key="1">
    <source>
        <dbReference type="ARBA" id="ARBA00004477"/>
    </source>
</evidence>
<comment type="pathway">
    <text evidence="2">Glycolipid biosynthesis; glycosylphosphatidylinositol-anchor biosynthesis.</text>
</comment>
<feature type="transmembrane region" description="Helical" evidence="9">
    <location>
        <begin position="79"/>
        <end position="100"/>
    </location>
</feature>
<dbReference type="PANTHER" id="PTHR13121:SF0">
    <property type="entry name" value="PHOSPHATIDYLINOSITOL GLYCAN ANCHOR BIOSYNTHESIS CLASS U PROTEIN"/>
    <property type="match status" value="1"/>
</dbReference>
<feature type="transmembrane region" description="Helical" evidence="9">
    <location>
        <begin position="232"/>
        <end position="250"/>
    </location>
</feature>
<feature type="transmembrane region" description="Helical" evidence="9">
    <location>
        <begin position="389"/>
        <end position="413"/>
    </location>
</feature>
<dbReference type="Pfam" id="PF06728">
    <property type="entry name" value="PIG-U"/>
    <property type="match status" value="1"/>
</dbReference>
<keyword evidence="5 9" id="KW-0812">Transmembrane</keyword>
<evidence type="ECO:0000256" key="7">
    <source>
        <dbReference type="ARBA" id="ARBA00022989"/>
    </source>
</evidence>
<evidence type="ECO:0000256" key="6">
    <source>
        <dbReference type="ARBA" id="ARBA00022824"/>
    </source>
</evidence>
<dbReference type="AlphaFoldDB" id="A0A2T7P4F5"/>
<comment type="caution">
    <text evidence="10">The sequence shown here is derived from an EMBL/GenBank/DDBJ whole genome shotgun (WGS) entry which is preliminary data.</text>
</comment>